<protein>
    <recommendedName>
        <fullName evidence="1">non-specific serine/threonine protein kinase</fullName>
        <ecNumber evidence="1">2.7.11.1</ecNumber>
    </recommendedName>
</protein>
<proteinExistence type="predicted"/>
<dbReference type="GO" id="GO:0035176">
    <property type="term" value="P:social behavior"/>
    <property type="evidence" value="ECO:0007669"/>
    <property type="project" value="Ensembl"/>
</dbReference>
<evidence type="ECO:0000259" key="4">
    <source>
        <dbReference type="PROSITE" id="PS50011"/>
    </source>
</evidence>
<evidence type="ECO:0000256" key="3">
    <source>
        <dbReference type="SAM" id="Phobius"/>
    </source>
</evidence>
<dbReference type="InterPro" id="IPR011009">
    <property type="entry name" value="Kinase-like_dom_sf"/>
</dbReference>
<accession>A0A8C5PX99</accession>
<dbReference type="OrthoDB" id="2687620at2759"/>
<keyword evidence="3" id="KW-0472">Membrane</keyword>
<dbReference type="GeneTree" id="ENSGT00940000158042"/>
<dbReference type="SMART" id="SM00220">
    <property type="entry name" value="S_TKc"/>
    <property type="match status" value="1"/>
</dbReference>
<feature type="domain" description="Protein kinase" evidence="4">
    <location>
        <begin position="26"/>
        <end position="314"/>
    </location>
</feature>
<keyword evidence="6" id="KW-1185">Reference proteome</keyword>
<dbReference type="InterPro" id="IPR008271">
    <property type="entry name" value="Ser/Thr_kinase_AS"/>
</dbReference>
<keyword evidence="3" id="KW-1133">Transmembrane helix</keyword>
<dbReference type="AlphaFoldDB" id="A0A8C5PX99"/>
<evidence type="ECO:0000256" key="1">
    <source>
        <dbReference type="ARBA" id="ARBA00012513"/>
    </source>
</evidence>
<dbReference type="GO" id="GO:0005524">
    <property type="term" value="F:ATP binding"/>
    <property type="evidence" value="ECO:0007669"/>
    <property type="project" value="InterPro"/>
</dbReference>
<dbReference type="InterPro" id="IPR050235">
    <property type="entry name" value="CK1_Ser-Thr_kinase"/>
</dbReference>
<dbReference type="InterPro" id="IPR000719">
    <property type="entry name" value="Prot_kinase_dom"/>
</dbReference>
<dbReference type="Gene3D" id="1.10.510.10">
    <property type="entry name" value="Transferase(Phosphotransferase) domain 1"/>
    <property type="match status" value="1"/>
</dbReference>
<evidence type="ECO:0000256" key="2">
    <source>
        <dbReference type="SAM" id="MobiDB-lite"/>
    </source>
</evidence>
<dbReference type="PANTHER" id="PTHR11909">
    <property type="entry name" value="CASEIN KINASE-RELATED"/>
    <property type="match status" value="1"/>
</dbReference>
<name>A0A8C5PX99_9ANUR</name>
<feature type="transmembrane region" description="Helical" evidence="3">
    <location>
        <begin position="481"/>
        <end position="501"/>
    </location>
</feature>
<dbReference type="PROSITE" id="PS50011">
    <property type="entry name" value="PROTEIN_KINASE_DOM"/>
    <property type="match status" value="1"/>
</dbReference>
<organism evidence="5 6">
    <name type="scientific">Leptobrachium leishanense</name>
    <name type="common">Leishan spiny toad</name>
    <dbReference type="NCBI Taxonomy" id="445787"/>
    <lineage>
        <taxon>Eukaryota</taxon>
        <taxon>Metazoa</taxon>
        <taxon>Chordata</taxon>
        <taxon>Craniata</taxon>
        <taxon>Vertebrata</taxon>
        <taxon>Euteleostomi</taxon>
        <taxon>Amphibia</taxon>
        <taxon>Batrachia</taxon>
        <taxon>Anura</taxon>
        <taxon>Pelobatoidea</taxon>
        <taxon>Megophryidae</taxon>
        <taxon>Leptobrachium</taxon>
    </lineage>
</organism>
<feature type="compositionally biased region" description="Basic and acidic residues" evidence="2">
    <location>
        <begin position="359"/>
        <end position="381"/>
    </location>
</feature>
<dbReference type="GO" id="GO:0004674">
    <property type="term" value="F:protein serine/threonine kinase activity"/>
    <property type="evidence" value="ECO:0007669"/>
    <property type="project" value="UniProtKB-EC"/>
</dbReference>
<dbReference type="SUPFAM" id="SSF56112">
    <property type="entry name" value="Protein kinase-like (PK-like)"/>
    <property type="match status" value="1"/>
</dbReference>
<dbReference type="Proteomes" id="UP000694569">
    <property type="component" value="Unplaced"/>
</dbReference>
<sequence>MPPVRSKLPARFPEDLILTDTSKTNWRLGKPIGEGGFGLLYLATPDRGKRVTDEAEHVVKVEYHQNGPLFCELKFYQRAAKDNQVKSWVVRHRLDYIGIPKYWGSGEVMFNSTCYRFMVIDRLGMDFEKLFRNAGGKFPLKTIMHLGIRLLDVLEYIHENEYVHGDIKAANILLHYKDPNQVYLADYGLSYRYCPDGSHKPYKENPRKGHNGTIEFTSLDAHKGVALSRRADLQILAFCMLYWLCGKLPWDRNLKDPTAVQASKTKFVNELPNSVIKWAGQEHGSDAVAKFMTDVFCLKYNEKPNYGALRNLLLNVLESTGTRLGAPLTFSQLNPILKKPTAYNTPQYNERKVRSRSVSPEKDHHLQDVKKANQQPRRVEKSPNNSRRRNAKEVSFEKDEDANCMRNGDCENPCGLHRRNQGDLYPPLVSITKPLGTVNVQVVHNYSSSKDKIPRRFENDVDRKYTLQSEPKADNQNQKDIYKYSLLVIILSIMILMVLVCF</sequence>
<dbReference type="EC" id="2.7.11.1" evidence="1"/>
<dbReference type="PROSITE" id="PS00108">
    <property type="entry name" value="PROTEIN_KINASE_ST"/>
    <property type="match status" value="1"/>
</dbReference>
<reference evidence="5" key="2">
    <citation type="submission" date="2025-09" db="UniProtKB">
        <authorList>
            <consortium name="Ensembl"/>
        </authorList>
    </citation>
    <scope>IDENTIFICATION</scope>
</reference>
<feature type="region of interest" description="Disordered" evidence="2">
    <location>
        <begin position="341"/>
        <end position="400"/>
    </location>
</feature>
<evidence type="ECO:0000313" key="6">
    <source>
        <dbReference type="Proteomes" id="UP000694569"/>
    </source>
</evidence>
<dbReference type="Ensembl" id="ENSLLET00000030246.1">
    <property type="protein sequence ID" value="ENSLLEP00000029117.1"/>
    <property type="gene ID" value="ENSLLEG00000018470.1"/>
</dbReference>
<evidence type="ECO:0000313" key="5">
    <source>
        <dbReference type="Ensembl" id="ENSLLEP00000029117.1"/>
    </source>
</evidence>
<gene>
    <name evidence="5" type="primary">VRK2</name>
</gene>
<keyword evidence="3" id="KW-0812">Transmembrane</keyword>
<reference evidence="5" key="1">
    <citation type="submission" date="2025-08" db="UniProtKB">
        <authorList>
            <consortium name="Ensembl"/>
        </authorList>
    </citation>
    <scope>IDENTIFICATION</scope>
</reference>
<dbReference type="GO" id="GO:0002118">
    <property type="term" value="P:aggressive behavior"/>
    <property type="evidence" value="ECO:0007669"/>
    <property type="project" value="Ensembl"/>
</dbReference>
<feature type="compositionally biased region" description="Basic and acidic residues" evidence="2">
    <location>
        <begin position="391"/>
        <end position="400"/>
    </location>
</feature>
<dbReference type="Pfam" id="PF00069">
    <property type="entry name" value="Pkinase"/>
    <property type="match status" value="1"/>
</dbReference>